<reference evidence="4 5" key="2">
    <citation type="submission" date="2024-05" db="EMBL/GenBank/DDBJ databases">
        <authorList>
            <person name="Chen Y."/>
            <person name="Shah S."/>
            <person name="Dougan E. K."/>
            <person name="Thang M."/>
            <person name="Chan C."/>
        </authorList>
    </citation>
    <scope>NUCLEOTIDE SEQUENCE [LARGE SCALE GENOMIC DNA]</scope>
</reference>
<dbReference type="Proteomes" id="UP001152797">
    <property type="component" value="Unassembled WGS sequence"/>
</dbReference>
<feature type="domain" description="Reverse transcriptase Ty1/copia-type" evidence="2">
    <location>
        <begin position="110"/>
        <end position="325"/>
    </location>
</feature>
<evidence type="ECO:0000313" key="4">
    <source>
        <dbReference type="EMBL" id="CAL4779282.1"/>
    </source>
</evidence>
<evidence type="ECO:0000259" key="2">
    <source>
        <dbReference type="Pfam" id="PF07727"/>
    </source>
</evidence>
<accession>A0A9P1FZ33</accession>
<dbReference type="EMBL" id="CAMXCT020001657">
    <property type="protein sequence ID" value="CAL1145345.1"/>
    <property type="molecule type" value="Genomic_DNA"/>
</dbReference>
<dbReference type="GO" id="GO:0008233">
    <property type="term" value="F:peptidase activity"/>
    <property type="evidence" value="ECO:0007669"/>
    <property type="project" value="UniProtKB-KW"/>
</dbReference>
<evidence type="ECO:0000256" key="1">
    <source>
        <dbReference type="SAM" id="MobiDB-lite"/>
    </source>
</evidence>
<dbReference type="GO" id="GO:0006508">
    <property type="term" value="P:proteolysis"/>
    <property type="evidence" value="ECO:0007669"/>
    <property type="project" value="UniProtKB-KW"/>
</dbReference>
<dbReference type="Pfam" id="PF07727">
    <property type="entry name" value="RVT_2"/>
    <property type="match status" value="1"/>
</dbReference>
<comment type="caution">
    <text evidence="3">The sequence shown here is derived from an EMBL/GenBank/DDBJ whole genome shotgun (WGS) entry which is preliminary data.</text>
</comment>
<reference evidence="3" key="1">
    <citation type="submission" date="2022-10" db="EMBL/GenBank/DDBJ databases">
        <authorList>
            <person name="Chen Y."/>
            <person name="Dougan E. K."/>
            <person name="Chan C."/>
            <person name="Rhodes N."/>
            <person name="Thang M."/>
        </authorList>
    </citation>
    <scope>NUCLEOTIDE SEQUENCE</scope>
</reference>
<dbReference type="OrthoDB" id="434385at2759"/>
<dbReference type="EMBL" id="CAMXCT030001657">
    <property type="protein sequence ID" value="CAL4779282.1"/>
    <property type="molecule type" value="Genomic_DNA"/>
</dbReference>
<keyword evidence="5" id="KW-1185">Reference proteome</keyword>
<proteinExistence type="predicted"/>
<evidence type="ECO:0000313" key="5">
    <source>
        <dbReference type="Proteomes" id="UP001152797"/>
    </source>
</evidence>
<evidence type="ECO:0000313" key="3">
    <source>
        <dbReference type="EMBL" id="CAI3991970.1"/>
    </source>
</evidence>
<keyword evidence="4" id="KW-0378">Hydrolase</keyword>
<keyword evidence="4" id="KW-0645">Protease</keyword>
<feature type="region of interest" description="Disordered" evidence="1">
    <location>
        <begin position="1019"/>
        <end position="1067"/>
    </location>
</feature>
<feature type="compositionally biased region" description="Polar residues" evidence="1">
    <location>
        <begin position="1044"/>
        <end position="1065"/>
    </location>
</feature>
<protein>
    <submittedName>
        <fullName evidence="4">Copia protein (Gag-int-pol protein) [Cleaved into: Copia VLP protein Copia protease ]</fullName>
    </submittedName>
</protein>
<gene>
    <name evidence="3" type="ORF">C1SCF055_LOCUS18831</name>
</gene>
<dbReference type="AlphaFoldDB" id="A0A9P1FZ33"/>
<dbReference type="EMBL" id="CAMXCT010001657">
    <property type="protein sequence ID" value="CAI3991970.1"/>
    <property type="molecule type" value="Genomic_DNA"/>
</dbReference>
<organism evidence="3">
    <name type="scientific">Cladocopium goreaui</name>
    <dbReference type="NCBI Taxonomy" id="2562237"/>
    <lineage>
        <taxon>Eukaryota</taxon>
        <taxon>Sar</taxon>
        <taxon>Alveolata</taxon>
        <taxon>Dinophyceae</taxon>
        <taxon>Suessiales</taxon>
        <taxon>Symbiodiniaceae</taxon>
        <taxon>Cladocopium</taxon>
    </lineage>
</organism>
<dbReference type="InterPro" id="IPR013103">
    <property type="entry name" value="RVT_2"/>
</dbReference>
<sequence length="1157" mass="130450">MEGLKGDYKASCVFYNSKSGDPEQLEKSNLFLLGMSENAKEGVEVWAGEPARNGEITWSQMTPEERIQVQQADMKEWESLEKEFKAVKIWRGEKARELREKYSDRILSSRMVRRKKPMPGLHEYKAKSRFCVHGHKDPDSGTFKTFAPTPSAEALNLVAQVISNEDLLLLFADVKAAFAQSDKLRRPQGRLFVAPCEGVPIEEQDLIELIVPVYGLDDAPLRWFETVTTFLKKIGLRRSLLDPCVHVKHDAEGKIEALVLIEVDDFLIATKNEAIQKELKEKLQNRFLFGKWESGEADFIGRRYKKMQTEVRMDQEKYILEKLEAIPLSKGRRGNKDEPLTEEEFKAFRSMLYRVSWVAHQTRPEAAGTVSILSSRLHSARIRDVVDLNKMIGHLRSTSAQGLRFKKFKPNEMTFIGVSDAGGVDGEIRSRDEKGLPEDPVQGAWMVLASNLLPAHDQRIPISVLSWRSSKLKRRVISTMASETMLLFQCLGEVEWLQVFYRDLVFNDVKVFDWRRSIAPFVVMLPEECELTCRQQQCQITDAKSLYDALYKQCPSSRQDRRTALELAVIIDLMIKTGSQVRWTPHPRMPVDVMTKADITKGNGALLHILKHGYLRIDKEENELIRGRSDPMARSRTRQSSEKLLQDEEALEMEYFSEVLGIQIPFLTELELVSGDDIQSLQVFPMERFHDSSQGISLANLGTIKDNSATRTSQTCALICKGYNKRKLESFGLEGSRLEECVITIHDPVLGRNESRAVTLVNMALDDGNYIRRAQQEMTVEISCSPKIALWAEIRQSDSNAHDWQALSKESEFDAFIAEILKSECEDGDFVAHRCQNKGNYLVKRLQVPVSDRDRLYSKSGKNSVTFRQARGPFDPDEPDLEIIKIEDSPPDTRAGFEKYVHLKGFLGLFCAQSVFYLRIQDVHLGEARQFIYGNSGIFNAHTMSMKLTKRFKVQGFPSGATVATVVETCASLSWHVVPLRIIHVAELAIAIVGSSSSPTSCRIPTNLGFLQVEEIGKRAPRKPRANSEFSSSSGSSDRKVEVSTRSSFSKPPVANPSSAQSSPPGSFMSPFASSLAGKVQALEDRMNRVCSDVKVLQKTQAETREDISQIKQVQEGGFSSLMCAINELKDMQERMMTAASSASTPIHSPPPKVAKF</sequence>
<name>A0A9P1FZ33_9DINO</name>